<accession>A0A8H7HVP4</accession>
<evidence type="ECO:0000256" key="2">
    <source>
        <dbReference type="ARBA" id="ARBA00004496"/>
    </source>
</evidence>
<protein>
    <recommendedName>
        <fullName evidence="5">N-alpha-acetyltransferase 40</fullName>
        <ecNumber evidence="4">2.3.1.257</ecNumber>
    </recommendedName>
</protein>
<organism evidence="14 15">
    <name type="scientific">Rhizoctonia solani</name>
    <dbReference type="NCBI Taxonomy" id="456999"/>
    <lineage>
        <taxon>Eukaryota</taxon>
        <taxon>Fungi</taxon>
        <taxon>Dikarya</taxon>
        <taxon>Basidiomycota</taxon>
        <taxon>Agaricomycotina</taxon>
        <taxon>Agaricomycetes</taxon>
        <taxon>Cantharellales</taxon>
        <taxon>Ceratobasidiaceae</taxon>
        <taxon>Rhizoctonia</taxon>
    </lineage>
</organism>
<dbReference type="EMBL" id="JACYCD010000047">
    <property type="protein sequence ID" value="KAF8710520.1"/>
    <property type="molecule type" value="Genomic_DNA"/>
</dbReference>
<comment type="catalytic activity">
    <reaction evidence="11">
        <text>N-terminal L-seryl-[histone H4] + acetyl-CoA = N-terminal N(alpha)-acetyl-L-seryl-[histone H4] + CoA + H(+)</text>
        <dbReference type="Rhea" id="RHEA:50596"/>
        <dbReference type="Rhea" id="RHEA-COMP:12740"/>
        <dbReference type="Rhea" id="RHEA-COMP:12743"/>
        <dbReference type="ChEBI" id="CHEBI:15378"/>
        <dbReference type="ChEBI" id="CHEBI:57287"/>
        <dbReference type="ChEBI" id="CHEBI:57288"/>
        <dbReference type="ChEBI" id="CHEBI:64738"/>
        <dbReference type="ChEBI" id="CHEBI:83690"/>
        <dbReference type="EC" id="2.3.1.257"/>
    </reaction>
</comment>
<keyword evidence="6" id="KW-0963">Cytoplasm</keyword>
<dbReference type="PROSITE" id="PS51186">
    <property type="entry name" value="GNAT"/>
    <property type="match status" value="1"/>
</dbReference>
<evidence type="ECO:0000256" key="7">
    <source>
        <dbReference type="ARBA" id="ARBA00022679"/>
    </source>
</evidence>
<keyword evidence="8" id="KW-0539">Nucleus</keyword>
<keyword evidence="7 14" id="KW-0808">Transferase</keyword>
<dbReference type="GO" id="GO:0005634">
    <property type="term" value="C:nucleus"/>
    <property type="evidence" value="ECO:0007669"/>
    <property type="project" value="UniProtKB-SubCell"/>
</dbReference>
<gene>
    <name evidence="14" type="ORF">RHS03_02226</name>
</gene>
<dbReference type="AlphaFoldDB" id="A0A8H7HVP4"/>
<evidence type="ECO:0000313" key="15">
    <source>
        <dbReference type="Proteomes" id="UP000602905"/>
    </source>
</evidence>
<evidence type="ECO:0000256" key="11">
    <source>
        <dbReference type="ARBA" id="ARBA00049524"/>
    </source>
</evidence>
<evidence type="ECO:0000256" key="1">
    <source>
        <dbReference type="ARBA" id="ARBA00004123"/>
    </source>
</evidence>
<dbReference type="InterPro" id="IPR016181">
    <property type="entry name" value="Acyl_CoA_acyltransferase"/>
</dbReference>
<dbReference type="EC" id="2.3.1.257" evidence="4"/>
<comment type="subcellular location">
    <subcellularLocation>
        <location evidence="2">Cytoplasm</location>
    </subcellularLocation>
    <subcellularLocation>
        <location evidence="1">Nucleus</location>
    </subcellularLocation>
</comment>
<dbReference type="SUPFAM" id="SSF55729">
    <property type="entry name" value="Acyl-CoA N-acyltransferases (Nat)"/>
    <property type="match status" value="1"/>
</dbReference>
<evidence type="ECO:0000256" key="12">
    <source>
        <dbReference type="SAM" id="MobiDB-lite"/>
    </source>
</evidence>
<feature type="domain" description="N-acetyltransferase" evidence="13">
    <location>
        <begin position="83"/>
        <end position="227"/>
    </location>
</feature>
<keyword evidence="9" id="KW-0012">Acyltransferase</keyword>
<dbReference type="InterPro" id="IPR039949">
    <property type="entry name" value="NAA40"/>
</dbReference>
<comment type="caution">
    <text evidence="14">The sequence shown here is derived from an EMBL/GenBank/DDBJ whole genome shotgun (WGS) entry which is preliminary data.</text>
</comment>
<evidence type="ECO:0000256" key="4">
    <source>
        <dbReference type="ARBA" id="ARBA00012950"/>
    </source>
</evidence>
<dbReference type="Gene3D" id="3.40.630.30">
    <property type="match status" value="1"/>
</dbReference>
<comment type="similarity">
    <text evidence="3">Belongs to the acetyltransferase family. NAA40 subfamily.</text>
</comment>
<feature type="non-terminal residue" evidence="14">
    <location>
        <position position="238"/>
    </location>
</feature>
<dbReference type="InterPro" id="IPR000182">
    <property type="entry name" value="GNAT_dom"/>
</dbReference>
<name>A0A8H7HVP4_9AGAM</name>
<dbReference type="Pfam" id="PF00583">
    <property type="entry name" value="Acetyltransf_1"/>
    <property type="match status" value="1"/>
</dbReference>
<comment type="catalytic activity">
    <reaction evidence="10">
        <text>N-terminal L-seryl-[histone H2A] + acetyl-CoA = N-terminal N(alpha)-acetyl-L-seryl-[histone H2A] + CoA + H(+)</text>
        <dbReference type="Rhea" id="RHEA:50600"/>
        <dbReference type="Rhea" id="RHEA-COMP:12742"/>
        <dbReference type="Rhea" id="RHEA-COMP:12744"/>
        <dbReference type="ChEBI" id="CHEBI:15378"/>
        <dbReference type="ChEBI" id="CHEBI:57287"/>
        <dbReference type="ChEBI" id="CHEBI:57288"/>
        <dbReference type="ChEBI" id="CHEBI:64738"/>
        <dbReference type="ChEBI" id="CHEBI:83690"/>
        <dbReference type="EC" id="2.3.1.257"/>
    </reaction>
</comment>
<dbReference type="OrthoDB" id="424551at2759"/>
<dbReference type="Proteomes" id="UP000602905">
    <property type="component" value="Unassembled WGS sequence"/>
</dbReference>
<sequence length="238" mass="27671">MGKAGSTKRTKNAYDFTYTKPPNKPQSPKTLAKRANKASIRVLQKLLDKYLPPPPGAAEGQKDALYWNIYDGPTLEADETLKLQICDLFEANMKELREADDPDVEWNPAEKKKHLFNELSRLIVIQDAENDVQAFSMFRFEVTNNYNRKPEFLMYIYEIQVAIAHRETGICRRTFAVLEDMARKFKVQLVMLTCNAKALAIYDHFGYEEHIDTTDKVEVLWKAMEYEPIELRTPRRLT</sequence>
<dbReference type="GO" id="GO:1990189">
    <property type="term" value="F:protein N-terminal-serine acetyltransferase activity"/>
    <property type="evidence" value="ECO:0007669"/>
    <property type="project" value="UniProtKB-EC"/>
</dbReference>
<evidence type="ECO:0000259" key="13">
    <source>
        <dbReference type="PROSITE" id="PS51186"/>
    </source>
</evidence>
<feature type="region of interest" description="Disordered" evidence="12">
    <location>
        <begin position="1"/>
        <end position="34"/>
    </location>
</feature>
<dbReference type="GO" id="GO:0043998">
    <property type="term" value="F:histone H2A acetyltransferase activity"/>
    <property type="evidence" value="ECO:0007669"/>
    <property type="project" value="InterPro"/>
</dbReference>
<dbReference type="GO" id="GO:0005737">
    <property type="term" value="C:cytoplasm"/>
    <property type="evidence" value="ECO:0007669"/>
    <property type="project" value="UniProtKB-SubCell"/>
</dbReference>
<proteinExistence type="inferred from homology"/>
<evidence type="ECO:0000256" key="9">
    <source>
        <dbReference type="ARBA" id="ARBA00023315"/>
    </source>
</evidence>
<evidence type="ECO:0000256" key="10">
    <source>
        <dbReference type="ARBA" id="ARBA00047821"/>
    </source>
</evidence>
<evidence type="ECO:0000256" key="5">
    <source>
        <dbReference type="ARBA" id="ARBA00015043"/>
    </source>
</evidence>
<evidence type="ECO:0000256" key="6">
    <source>
        <dbReference type="ARBA" id="ARBA00022490"/>
    </source>
</evidence>
<dbReference type="PANTHER" id="PTHR20531">
    <property type="entry name" value="N-ALPHA-ACETYLTRANSFERASE 40"/>
    <property type="match status" value="1"/>
</dbReference>
<evidence type="ECO:0000256" key="3">
    <source>
        <dbReference type="ARBA" id="ARBA00008870"/>
    </source>
</evidence>
<dbReference type="PANTHER" id="PTHR20531:SF1">
    <property type="entry name" value="N-ALPHA-ACETYLTRANSFERASE 40"/>
    <property type="match status" value="1"/>
</dbReference>
<reference evidence="14" key="1">
    <citation type="submission" date="2020-09" db="EMBL/GenBank/DDBJ databases">
        <title>Comparative genome analyses of four rice-infecting Rhizoctonia solani isolates reveal extensive enrichment of homogalacturonan modification genes.</title>
        <authorList>
            <person name="Lee D.-Y."/>
            <person name="Jeon J."/>
            <person name="Kim K.-T."/>
            <person name="Cheong K."/>
            <person name="Song H."/>
            <person name="Choi G."/>
            <person name="Ko J."/>
            <person name="Opiyo S.O."/>
            <person name="Zuo S."/>
            <person name="Madhav S."/>
            <person name="Lee Y.-H."/>
            <person name="Wang G.-L."/>
        </authorList>
    </citation>
    <scope>NUCLEOTIDE SEQUENCE</scope>
    <source>
        <strain evidence="14">AG1-IA WGL</strain>
    </source>
</reference>
<feature type="compositionally biased region" description="Basic residues" evidence="12">
    <location>
        <begin position="1"/>
        <end position="11"/>
    </location>
</feature>
<evidence type="ECO:0000313" key="14">
    <source>
        <dbReference type="EMBL" id="KAF8710520.1"/>
    </source>
</evidence>
<dbReference type="GO" id="GO:0010485">
    <property type="term" value="F:histone H4 acetyltransferase activity"/>
    <property type="evidence" value="ECO:0007669"/>
    <property type="project" value="InterPro"/>
</dbReference>
<evidence type="ECO:0000256" key="8">
    <source>
        <dbReference type="ARBA" id="ARBA00023242"/>
    </source>
</evidence>